<dbReference type="CAZy" id="GH38">
    <property type="family name" value="Glycoside Hydrolase Family 38"/>
</dbReference>
<dbReference type="FunFam" id="1.20.1270.50:FF:000004">
    <property type="entry name" value="alpha-mannosidase 2C1 isoform X1"/>
    <property type="match status" value="1"/>
</dbReference>
<dbReference type="PaxDb" id="1148-1001401"/>
<dbReference type="InterPro" id="IPR011013">
    <property type="entry name" value="Gal_mutarotase_sf_dom"/>
</dbReference>
<dbReference type="STRING" id="1148.gene:10499515"/>
<evidence type="ECO:0000256" key="2">
    <source>
        <dbReference type="ARBA" id="ARBA00022723"/>
    </source>
</evidence>
<dbReference type="SUPFAM" id="SSF88713">
    <property type="entry name" value="Glycoside hydrolase/deacetylase"/>
    <property type="match status" value="1"/>
</dbReference>
<comment type="similarity">
    <text evidence="1">Belongs to the glycosyl hydrolase 38 family.</text>
</comment>
<evidence type="ECO:0000256" key="1">
    <source>
        <dbReference type="ARBA" id="ARBA00009792"/>
    </source>
</evidence>
<gene>
    <name evidence="6" type="primary">ams1</name>
</gene>
<dbReference type="InterPro" id="IPR011330">
    <property type="entry name" value="Glyco_hydro/deAcase_b/a-brl"/>
</dbReference>
<dbReference type="Gene3D" id="2.60.40.1180">
    <property type="entry name" value="Golgi alpha-mannosidase II"/>
    <property type="match status" value="1"/>
</dbReference>
<keyword evidence="3" id="KW-0378">Hydrolase</keyword>
<dbReference type="Gene3D" id="2.60.40.2220">
    <property type="match status" value="1"/>
</dbReference>
<dbReference type="Gene3D" id="2.70.98.30">
    <property type="entry name" value="Golgi alpha-mannosidase II, domain 4"/>
    <property type="match status" value="1"/>
</dbReference>
<dbReference type="InterPro" id="IPR013780">
    <property type="entry name" value="Glyco_hydro_b"/>
</dbReference>
<dbReference type="PANTHER" id="PTHR46017">
    <property type="entry name" value="ALPHA-MANNOSIDASE 2C1"/>
    <property type="match status" value="1"/>
</dbReference>
<dbReference type="GO" id="GO:0046872">
    <property type="term" value="F:metal ion binding"/>
    <property type="evidence" value="ECO:0007669"/>
    <property type="project" value="UniProtKB-KW"/>
</dbReference>
<name>Q55528_SYNY3</name>
<dbReference type="FunFam" id="2.70.98.30:FF:000001">
    <property type="entry name" value="alpha-mannosidase 2C1 isoform X2"/>
    <property type="match status" value="1"/>
</dbReference>
<dbReference type="eggNOG" id="COG0383">
    <property type="taxonomic scope" value="Bacteria"/>
</dbReference>
<evidence type="ECO:0000313" key="7">
    <source>
        <dbReference type="Proteomes" id="UP000001425"/>
    </source>
</evidence>
<dbReference type="InParanoid" id="Q55528"/>
<feature type="domain" description="Glycoside hydrolase family 38 central" evidence="5">
    <location>
        <begin position="501"/>
        <end position="579"/>
    </location>
</feature>
<dbReference type="Pfam" id="PF09261">
    <property type="entry name" value="Alpha-mann_mid"/>
    <property type="match status" value="1"/>
</dbReference>
<organism evidence="6 7">
    <name type="scientific">Synechocystis sp. (strain ATCC 27184 / PCC 6803 / Kazusa)</name>
    <dbReference type="NCBI Taxonomy" id="1111708"/>
    <lineage>
        <taxon>Bacteria</taxon>
        <taxon>Bacillati</taxon>
        <taxon>Cyanobacteriota</taxon>
        <taxon>Cyanophyceae</taxon>
        <taxon>Synechococcales</taxon>
        <taxon>Merismopediaceae</taxon>
        <taxon>Synechocystis</taxon>
    </lineage>
</organism>
<dbReference type="GO" id="GO:0009313">
    <property type="term" value="P:oligosaccharide catabolic process"/>
    <property type="evidence" value="ECO:0000318"/>
    <property type="project" value="GO_Central"/>
</dbReference>
<reference evidence="6 7" key="2">
    <citation type="journal article" date="1996" name="DNA Res.">
        <title>Sequence analysis of the genome of the unicellular cyanobacterium Synechocystis sp. strain PCC6803. II. Sequence determination of the entire genome and assignment of potential protein-coding regions.</title>
        <authorList>
            <person name="Kaneko T."/>
            <person name="Sato S."/>
            <person name="Kotani H."/>
            <person name="Tanaka A."/>
            <person name="Asamizu E."/>
            <person name="Nakamura Y."/>
            <person name="Miyajima N."/>
            <person name="Hirosawa M."/>
            <person name="Sugiura M."/>
            <person name="Sasamoto S."/>
            <person name="Kimura T."/>
            <person name="Hosouchi T."/>
            <person name="Matsuno A."/>
            <person name="Muraki A."/>
            <person name="Nakazaki N."/>
            <person name="Naruo K."/>
            <person name="Okumura S."/>
            <person name="Shimpo S."/>
            <person name="Takeuchi C."/>
            <person name="Wada T."/>
            <person name="Watanabe A."/>
            <person name="Yamada M."/>
            <person name="Yasuda M."/>
            <person name="Tabata S."/>
        </authorList>
    </citation>
    <scope>NUCLEOTIDE SEQUENCE [LARGE SCALE GENOMIC DNA]</scope>
    <source>
        <strain evidence="7">ATCC 27184 / PCC 6803 / Kazusa</strain>
    </source>
</reference>
<evidence type="ECO:0000313" key="6">
    <source>
        <dbReference type="EMBL" id="BAA10023.1"/>
    </source>
</evidence>
<keyword evidence="7" id="KW-1185">Reference proteome</keyword>
<dbReference type="GO" id="GO:0004559">
    <property type="term" value="F:alpha-mannosidase activity"/>
    <property type="evidence" value="ECO:0000318"/>
    <property type="project" value="GO_Central"/>
</dbReference>
<dbReference type="InterPro" id="IPR011682">
    <property type="entry name" value="Glyco_hydro_38_C"/>
</dbReference>
<dbReference type="Pfam" id="PF01074">
    <property type="entry name" value="Glyco_hydro_38N"/>
    <property type="match status" value="1"/>
</dbReference>
<dbReference type="EMBL" id="BA000022">
    <property type="protein sequence ID" value="BAA10023.1"/>
    <property type="molecule type" value="Genomic_DNA"/>
</dbReference>
<dbReference type="PANTHER" id="PTHR46017:SF1">
    <property type="entry name" value="ALPHA-MANNOSIDASE 2C1"/>
    <property type="match status" value="1"/>
</dbReference>
<dbReference type="Pfam" id="PF07748">
    <property type="entry name" value="Glyco_hydro_38C"/>
    <property type="match status" value="1"/>
</dbReference>
<dbReference type="InterPro" id="IPR000602">
    <property type="entry name" value="Glyco_hydro_38_N"/>
</dbReference>
<dbReference type="KEGG" id="syn:slr0323"/>
<dbReference type="GO" id="GO:0006013">
    <property type="term" value="P:mannose metabolic process"/>
    <property type="evidence" value="ECO:0007669"/>
    <property type="project" value="InterPro"/>
</dbReference>
<dbReference type="Gene3D" id="3.20.110.10">
    <property type="entry name" value="Glycoside hydrolase 38, N terminal domain"/>
    <property type="match status" value="1"/>
</dbReference>
<dbReference type="PhylomeDB" id="Q55528"/>
<dbReference type="InterPro" id="IPR037094">
    <property type="entry name" value="Glyco_hydro_38_cen_sf"/>
</dbReference>
<dbReference type="SUPFAM" id="SSF74650">
    <property type="entry name" value="Galactose mutarotase-like"/>
    <property type="match status" value="1"/>
</dbReference>
<dbReference type="SMART" id="SM00872">
    <property type="entry name" value="Alpha-mann_mid"/>
    <property type="match status" value="1"/>
</dbReference>
<dbReference type="InterPro" id="IPR015341">
    <property type="entry name" value="Glyco_hydro_38_cen"/>
</dbReference>
<keyword evidence="2" id="KW-0479">Metal-binding</keyword>
<dbReference type="Proteomes" id="UP000001425">
    <property type="component" value="Chromosome"/>
</dbReference>
<dbReference type="PIR" id="S76045">
    <property type="entry name" value="S76045"/>
</dbReference>
<dbReference type="InterPro" id="IPR027291">
    <property type="entry name" value="Glyco_hydro_38_N_sf"/>
</dbReference>
<evidence type="ECO:0000256" key="3">
    <source>
        <dbReference type="ARBA" id="ARBA00022801"/>
    </source>
</evidence>
<proteinExistence type="inferred from homology"/>
<dbReference type="Gene3D" id="1.20.1270.50">
    <property type="entry name" value="Glycoside hydrolase family 38, central domain"/>
    <property type="match status" value="1"/>
</dbReference>
<dbReference type="InterPro" id="IPR028995">
    <property type="entry name" value="Glyco_hydro_57/38_cen_sf"/>
</dbReference>
<keyword evidence="4" id="KW-0326">Glycosidase</keyword>
<dbReference type="CDD" id="cd10789">
    <property type="entry name" value="GH38N_AMII_ER_cytosolic"/>
    <property type="match status" value="1"/>
</dbReference>
<dbReference type="AlphaFoldDB" id="Q55528"/>
<reference evidence="6 7" key="1">
    <citation type="journal article" date="1995" name="DNA Res.">
        <title>Sequence analysis of the genome of the unicellular cyanobacterium Synechocystis sp. strain PCC6803. I. Sequence features in the 1 Mb region from map positions 64% to 92% of the genome.</title>
        <authorList>
            <person name="Kaneko T."/>
            <person name="Tanaka A."/>
            <person name="Sato S."/>
            <person name="Kotani H."/>
            <person name="Sazuka T."/>
            <person name="Miyajima N."/>
            <person name="Sugiura M."/>
            <person name="Tabata S."/>
        </authorList>
    </citation>
    <scope>NUCLEOTIDE SEQUENCE [LARGE SCALE GENOMIC DNA]</scope>
    <source>
        <strain evidence="7">ATCC 27184 / PCC 6803 / Kazusa</strain>
    </source>
</reference>
<dbReference type="InterPro" id="IPR041147">
    <property type="entry name" value="GH38_C"/>
</dbReference>
<dbReference type="SUPFAM" id="SSF88688">
    <property type="entry name" value="Families 57/38 glycoside transferase middle domain"/>
    <property type="match status" value="1"/>
</dbReference>
<accession>Q55528</accession>
<sequence length="1042" mass="120443">MTESLSPLLPEISIALVLEQLRRLCRQNCQSHWYCLPGAPWEISDWQTYPLGKVNEKGYLIWEKGEKTQWFAQTFTVPKALADYPLDGLTLRLALTWWAKDAQIFVNGELVQAGDLFDSKARVLLTDNSQIGRTFTVALKLTSSGHDIGGLMQSQLIFERKYPDLDPGFIADEIEVLSLYLAQFESERLAQLSKTLEAITWNKISDQEQFDQSLLQLRQRLLLLTEGLKQQQINLLGHAHLDMAWLWQLEETWEVGERTFQSVINLQTEFADLVFGHTSPVLYQWIEEHLPALFEQIQVAIKKGNWELLGGMWVEPEVNIISGESLARQFLYGQRYFEAKFGQISKVAWLPDSFGFCGQLPQIFHQSGIDYFVTGKLHWNDTNSFPHGAFHWRSPDGTEIFTVMSPPNLAGVMDNQPLPMANYANRWQEQTGLKECLWLPGVGDHGGGPSRDMWEMKERWQNSEFFPTINTAKAEHFLAGIKQKLQSDQSFPIWERELYLELHRGCFTVHADQKLYNRQCEHLLYEAELWSSFANWLGGYSYPKEKLELAWKKVLLNQFHDILPGTSIPEVFVTANQAWQEVYQTTNKIINQALKHLSDQINYPSYHHDSTERETPLLVFNPLHWSQSQLVEIPIQEGKHYQVYDGQTKTLVNSQITAEGSLIFLVDSPPLTCKYYWLKTKEPLSNSQQLESFSQDPILNNGLLKVEISLDNGEIASIYDLANQRQVLAGHGNQLQFFRDQGQYWDAWNIDPNYEQYPLSSAKLINYQWLEQGPLHWRLRVVKKFQQSVFTQDYCLTKDSPLLEIKTEVDWQETHVMVKAAFPIALQSEFFTTEAPCAVVDRPTNPQTETEKAQWEVPHQHWFSLTDQTENYGVSLLNNCKYGCDVKDNLMRLTLLRSSVWPDPSADRGKHKFSYYFYPHQGNWQSAKTVAVGYGIHRPLRTYFPENFNPLSSQKLLSPGEPWLNLGSDNLCLMALKLREDYPDQWVLRCYEMSGESAQLEVITAFDHRVKTRLNLLEEAQPEENNNHVNPWQIVSVCLAYD</sequence>
<dbReference type="EnsemblBacteria" id="BAA10023">
    <property type="protein sequence ID" value="BAA10023"/>
    <property type="gene ID" value="BAA10023"/>
</dbReference>
<evidence type="ECO:0000256" key="4">
    <source>
        <dbReference type="ARBA" id="ARBA00023295"/>
    </source>
</evidence>
<protein>
    <submittedName>
        <fullName evidence="6">Alpha-mannosidase</fullName>
    </submittedName>
</protein>
<dbReference type="Pfam" id="PF17677">
    <property type="entry name" value="Glyco_hydro38C2"/>
    <property type="match status" value="1"/>
</dbReference>
<dbReference type="GO" id="GO:0030246">
    <property type="term" value="F:carbohydrate binding"/>
    <property type="evidence" value="ECO:0007669"/>
    <property type="project" value="InterPro"/>
</dbReference>
<evidence type="ECO:0000259" key="5">
    <source>
        <dbReference type="SMART" id="SM00872"/>
    </source>
</evidence>